<dbReference type="PANTHER" id="PTHR22870:SF408">
    <property type="entry name" value="OS09G0560450 PROTEIN"/>
    <property type="match status" value="1"/>
</dbReference>
<evidence type="ECO:0000256" key="4">
    <source>
        <dbReference type="SAM" id="MobiDB-lite"/>
    </source>
</evidence>
<feature type="region of interest" description="Disordered" evidence="4">
    <location>
        <begin position="43"/>
        <end position="66"/>
    </location>
</feature>
<sequence length="960" mass="103355">MTHLVVDADAARAERRASLRAIASASAEAKALRERLDALEARRAARRKAKRDGSGSVPTTTTTTKTTKTVDIGVMRRDHADDEALTAVKRGASLIKYCTNAKPHVVYATFSVVYEDGSGKASKTWDGVCESECQRDLWVRALERVMAEAREDAARRTSDDGGRREFEDARDGGISIGTAVRVSSAIGKFKVKSPSLREREIQREMEETRMRATARACNVPNEAVAWGWRADVTPESAVESISGGGFAAKSERWTRVDAPSAIEGMETLDVVEISIGARHTLARTRTGAVYSWGEGKGGKLGIPSGQDFDRPTRVDLDGRAVALSCGSAHSVAVVEGEVFAWGDPNAAPGLLGLSDVRSVMWFPGKILFPSATGTLSAHRGARSLGGGGVKVVQVSCGPCHTACVTETGACYTWGEGSFFALGHGDRESSREPRKVETFTRESRVVLRVSCGVWHTAAIVAASGSSVVRVPVPTNEESEFDSVDGELFTWGDGETGQLGIRDSTEAPVPTKTSNQLGEPGSEVCSVSCGQHHTVALTSQGDLWLAGCVGKVDNSLRTTTFTRLTDFETGSVRTVASGENHVVASTRDARVFSWGVGKNGRLGLGRNDRDQPVPQEIVNMRGREVLHIACGPTSSACVLRGVQMTIKEKASMARLSTFSIRQSSMLRVSASIKPPERKNSSSNMETASTSTPNTAKDKTAQSGSAQSGSVRSGTTGTVGSGGRAKGSQQGLKSEKAVHRLLSVLSPTYENVAKTSNRTYLKESLVHNEPLDNDPARSLPSPLIEPLAPRAATPELVEPTKLECREPSPAPAPPSPPPSPPPFTVVEAPQEALTEETFIQSARRVADEAEASLTHLAEERAVLERATQAAIAARGAERHTKPPSLRHKVPNPSRRSNVPIDEPKVFTEEVEEGVFMTLEVHRDKTILKRVRFSKRIFSNELARQWWEENRDRLTSDLDLTIPT</sequence>
<dbReference type="Proteomes" id="UP000195557">
    <property type="component" value="Unassembled WGS sequence"/>
</dbReference>
<dbReference type="SUPFAM" id="SSF50985">
    <property type="entry name" value="RCC1/BLIP-II"/>
    <property type="match status" value="1"/>
</dbReference>
<feature type="region of interest" description="Disordered" evidence="4">
    <location>
        <begin position="867"/>
        <end position="897"/>
    </location>
</feature>
<evidence type="ECO:0000256" key="2">
    <source>
        <dbReference type="PROSITE-ProRule" id="PRU00235"/>
    </source>
</evidence>
<dbReference type="PROSITE" id="PS51514">
    <property type="entry name" value="BRX"/>
    <property type="match status" value="1"/>
</dbReference>
<feature type="coiled-coil region" evidence="3">
    <location>
        <begin position="836"/>
        <end position="863"/>
    </location>
</feature>
<dbReference type="Pfam" id="PF08381">
    <property type="entry name" value="BRX"/>
    <property type="match status" value="1"/>
</dbReference>
<organism evidence="6">
    <name type="scientific">Ostreococcus tauri</name>
    <name type="common">Marine green alga</name>
    <dbReference type="NCBI Taxonomy" id="70448"/>
    <lineage>
        <taxon>Eukaryota</taxon>
        <taxon>Viridiplantae</taxon>
        <taxon>Chlorophyta</taxon>
        <taxon>Mamiellophyceae</taxon>
        <taxon>Mamiellales</taxon>
        <taxon>Bathycoccaceae</taxon>
        <taxon>Ostreococcus</taxon>
    </lineage>
</organism>
<feature type="repeat" description="RCC1" evidence="2">
    <location>
        <begin position="484"/>
        <end position="538"/>
    </location>
</feature>
<keyword evidence="1" id="KW-0677">Repeat</keyword>
<dbReference type="AlphaFoldDB" id="A0A1Y5I1K9"/>
<protein>
    <submittedName>
        <fullName evidence="6">Regulator of chromosome condensation 1/beta-lactamase-inhibitor protein II</fullName>
    </submittedName>
</protein>
<dbReference type="InterPro" id="IPR013591">
    <property type="entry name" value="Brevis_radix_dom"/>
</dbReference>
<feature type="domain" description="BRX" evidence="5">
    <location>
        <begin position="901"/>
        <end position="955"/>
    </location>
</feature>
<reference evidence="6" key="1">
    <citation type="submission" date="2017-04" db="EMBL/GenBank/DDBJ databases">
        <title>Population genomics of picophytoplankton unveils novel chromosome hypervariability.</title>
        <authorList>
            <consortium name="DOE Joint Genome Institute"/>
            <person name="Blanc-Mathieu R."/>
            <person name="Krasovec M."/>
            <person name="Hebrard M."/>
            <person name="Yau S."/>
            <person name="Desgranges E."/>
            <person name="Martin J."/>
            <person name="Schackwitz W."/>
            <person name="Kuo A."/>
            <person name="Salin G."/>
            <person name="Donnadieu C."/>
            <person name="Desdevises Y."/>
            <person name="Sanchez-Ferandin S."/>
            <person name="Moreau H."/>
            <person name="Rivals E."/>
            <person name="Grigoriev I.V."/>
            <person name="Grimsley N."/>
            <person name="Eyre-Walker A."/>
            <person name="Piganeau G."/>
        </authorList>
    </citation>
    <scope>NUCLEOTIDE SEQUENCE [LARGE SCALE GENOMIC DNA]</scope>
    <source>
        <strain evidence="6">RCC 1115</strain>
    </source>
</reference>
<evidence type="ECO:0000256" key="3">
    <source>
        <dbReference type="SAM" id="Coils"/>
    </source>
</evidence>
<evidence type="ECO:0000313" key="6">
    <source>
        <dbReference type="EMBL" id="OUS43400.1"/>
    </source>
</evidence>
<dbReference type="eggNOG" id="ENOG502QSCJ">
    <property type="taxonomic scope" value="Eukaryota"/>
</dbReference>
<accession>A0A1Y5I1K9</accession>
<dbReference type="PRINTS" id="PR00633">
    <property type="entry name" value="RCCNDNSATION"/>
</dbReference>
<feature type="region of interest" description="Disordered" evidence="4">
    <location>
        <begin position="667"/>
        <end position="731"/>
    </location>
</feature>
<feature type="repeat" description="RCC1" evidence="2">
    <location>
        <begin position="336"/>
        <end position="407"/>
    </location>
</feature>
<feature type="repeat" description="RCC1" evidence="2">
    <location>
        <begin position="287"/>
        <end position="336"/>
    </location>
</feature>
<dbReference type="Gene3D" id="2.130.10.30">
    <property type="entry name" value="Regulator of chromosome condensation 1/beta-lactamase-inhibitor protein II"/>
    <property type="match status" value="2"/>
</dbReference>
<feature type="repeat" description="RCC1" evidence="2">
    <location>
        <begin position="408"/>
        <end position="461"/>
    </location>
</feature>
<dbReference type="PANTHER" id="PTHR22870">
    <property type="entry name" value="REGULATOR OF CHROMOSOME CONDENSATION"/>
    <property type="match status" value="1"/>
</dbReference>
<dbReference type="InterPro" id="IPR000408">
    <property type="entry name" value="Reg_chr_condens"/>
</dbReference>
<proteinExistence type="predicted"/>
<dbReference type="InterPro" id="IPR051210">
    <property type="entry name" value="Ub_ligase/GEF_domain"/>
</dbReference>
<name>A0A1Y5I1K9_OSTTA</name>
<feature type="repeat" description="RCC1" evidence="2">
    <location>
        <begin position="587"/>
        <end position="639"/>
    </location>
</feature>
<feature type="compositionally biased region" description="Polar residues" evidence="4">
    <location>
        <begin position="678"/>
        <end position="704"/>
    </location>
</feature>
<keyword evidence="3" id="KW-0175">Coiled coil</keyword>
<dbReference type="InterPro" id="IPR009091">
    <property type="entry name" value="RCC1/BLIP-II"/>
</dbReference>
<dbReference type="Pfam" id="PF25390">
    <property type="entry name" value="WD40_RLD"/>
    <property type="match status" value="1"/>
</dbReference>
<evidence type="ECO:0000259" key="5">
    <source>
        <dbReference type="PROSITE" id="PS51514"/>
    </source>
</evidence>
<dbReference type="InterPro" id="IPR058923">
    <property type="entry name" value="RCC1-like_dom"/>
</dbReference>
<feature type="compositionally biased region" description="Pro residues" evidence="4">
    <location>
        <begin position="805"/>
        <end position="820"/>
    </location>
</feature>
<gene>
    <name evidence="6" type="ORF">BE221DRAFT_147756</name>
</gene>
<dbReference type="EMBL" id="KZ155832">
    <property type="protein sequence ID" value="OUS43400.1"/>
    <property type="molecule type" value="Genomic_DNA"/>
</dbReference>
<dbReference type="PROSITE" id="PS50012">
    <property type="entry name" value="RCC1_3"/>
    <property type="match status" value="5"/>
</dbReference>
<dbReference type="PROSITE" id="PS00626">
    <property type="entry name" value="RCC1_2"/>
    <property type="match status" value="2"/>
</dbReference>
<feature type="region of interest" description="Disordered" evidence="4">
    <location>
        <begin position="800"/>
        <end position="822"/>
    </location>
</feature>
<evidence type="ECO:0000256" key="1">
    <source>
        <dbReference type="ARBA" id="ARBA00022737"/>
    </source>
</evidence>